<organism evidence="1">
    <name type="scientific">Rhizophora mucronata</name>
    <name type="common">Asiatic mangrove</name>
    <dbReference type="NCBI Taxonomy" id="61149"/>
    <lineage>
        <taxon>Eukaryota</taxon>
        <taxon>Viridiplantae</taxon>
        <taxon>Streptophyta</taxon>
        <taxon>Embryophyta</taxon>
        <taxon>Tracheophyta</taxon>
        <taxon>Spermatophyta</taxon>
        <taxon>Magnoliopsida</taxon>
        <taxon>eudicotyledons</taxon>
        <taxon>Gunneridae</taxon>
        <taxon>Pentapetalae</taxon>
        <taxon>rosids</taxon>
        <taxon>fabids</taxon>
        <taxon>Malpighiales</taxon>
        <taxon>Rhizophoraceae</taxon>
        <taxon>Rhizophora</taxon>
    </lineage>
</organism>
<name>A0A2P2P7T7_RHIMU</name>
<dbReference type="EMBL" id="GGEC01070263">
    <property type="protein sequence ID" value="MBX50747.1"/>
    <property type="molecule type" value="Transcribed_RNA"/>
</dbReference>
<dbReference type="AlphaFoldDB" id="A0A2P2P7T7"/>
<accession>A0A2P2P7T7</accession>
<sequence>MLCRIFINFGMSFNKAYPSSNLLVRQ</sequence>
<evidence type="ECO:0000313" key="1">
    <source>
        <dbReference type="EMBL" id="MBX50747.1"/>
    </source>
</evidence>
<proteinExistence type="predicted"/>
<reference evidence="1" key="1">
    <citation type="submission" date="2018-02" db="EMBL/GenBank/DDBJ databases">
        <title>Rhizophora mucronata_Transcriptome.</title>
        <authorList>
            <person name="Meera S.P."/>
            <person name="Sreeshan A."/>
            <person name="Augustine A."/>
        </authorList>
    </citation>
    <scope>NUCLEOTIDE SEQUENCE</scope>
    <source>
        <tissue evidence="1">Leaf</tissue>
    </source>
</reference>
<protein>
    <submittedName>
        <fullName evidence="1">Uncharacterized protein</fullName>
    </submittedName>
</protein>